<sequence length="85" mass="9899">MGFENYGSTNHCAEGLVWVLSEEAEKSSYKVLKEQGEGPQQARLQRHISWETRGNQDTKRMYQGRSLAYSHYVVGVEKYEMRLLQ</sequence>
<dbReference type="Proteomes" id="UP001488838">
    <property type="component" value="Unassembled WGS sequence"/>
</dbReference>
<proteinExistence type="predicted"/>
<dbReference type="EMBL" id="JBBHLL010000070">
    <property type="protein sequence ID" value="KAK7820669.1"/>
    <property type="molecule type" value="Genomic_DNA"/>
</dbReference>
<evidence type="ECO:0000313" key="1">
    <source>
        <dbReference type="EMBL" id="KAK7820669.1"/>
    </source>
</evidence>
<organism evidence="1 2">
    <name type="scientific">Myodes glareolus</name>
    <name type="common">Bank vole</name>
    <name type="synonym">Clethrionomys glareolus</name>
    <dbReference type="NCBI Taxonomy" id="447135"/>
    <lineage>
        <taxon>Eukaryota</taxon>
        <taxon>Metazoa</taxon>
        <taxon>Chordata</taxon>
        <taxon>Craniata</taxon>
        <taxon>Vertebrata</taxon>
        <taxon>Euteleostomi</taxon>
        <taxon>Mammalia</taxon>
        <taxon>Eutheria</taxon>
        <taxon>Euarchontoglires</taxon>
        <taxon>Glires</taxon>
        <taxon>Rodentia</taxon>
        <taxon>Myomorpha</taxon>
        <taxon>Muroidea</taxon>
        <taxon>Cricetidae</taxon>
        <taxon>Arvicolinae</taxon>
        <taxon>Myodes</taxon>
    </lineage>
</organism>
<evidence type="ECO:0000313" key="2">
    <source>
        <dbReference type="Proteomes" id="UP001488838"/>
    </source>
</evidence>
<comment type="caution">
    <text evidence="1">The sequence shown here is derived from an EMBL/GenBank/DDBJ whole genome shotgun (WGS) entry which is preliminary data.</text>
</comment>
<accession>A0AAW0J1E8</accession>
<name>A0AAW0J1E8_MYOGA</name>
<dbReference type="AlphaFoldDB" id="A0AAW0J1E8"/>
<protein>
    <submittedName>
        <fullName evidence="1">Uncharacterized protein</fullName>
    </submittedName>
</protein>
<reference evidence="1 2" key="1">
    <citation type="journal article" date="2023" name="bioRxiv">
        <title>Conserved and derived expression patterns and positive selection on dental genes reveal complex evolutionary context of ever-growing rodent molars.</title>
        <authorList>
            <person name="Calamari Z.T."/>
            <person name="Song A."/>
            <person name="Cohen E."/>
            <person name="Akter M."/>
            <person name="Roy R.D."/>
            <person name="Hallikas O."/>
            <person name="Christensen M.M."/>
            <person name="Li P."/>
            <person name="Marangoni P."/>
            <person name="Jernvall J."/>
            <person name="Klein O.D."/>
        </authorList>
    </citation>
    <scope>NUCLEOTIDE SEQUENCE [LARGE SCALE GENOMIC DNA]</scope>
    <source>
        <strain evidence="1">V071</strain>
    </source>
</reference>
<gene>
    <name evidence="1" type="ORF">U0070_026213</name>
</gene>
<keyword evidence="2" id="KW-1185">Reference proteome</keyword>